<evidence type="ECO:0008006" key="3">
    <source>
        <dbReference type="Google" id="ProtNLM"/>
    </source>
</evidence>
<organism evidence="1 2">
    <name type="scientific">Xylaria arbuscula</name>
    <dbReference type="NCBI Taxonomy" id="114810"/>
    <lineage>
        <taxon>Eukaryota</taxon>
        <taxon>Fungi</taxon>
        <taxon>Dikarya</taxon>
        <taxon>Ascomycota</taxon>
        <taxon>Pezizomycotina</taxon>
        <taxon>Sordariomycetes</taxon>
        <taxon>Xylariomycetidae</taxon>
        <taxon>Xylariales</taxon>
        <taxon>Xylariaceae</taxon>
        <taxon>Xylaria</taxon>
    </lineage>
</organism>
<dbReference type="SUPFAM" id="SSF56112">
    <property type="entry name" value="Protein kinase-like (PK-like)"/>
    <property type="match status" value="1"/>
</dbReference>
<protein>
    <recommendedName>
        <fullName evidence="3">Protein kinase domain-containing protein</fullName>
    </recommendedName>
</protein>
<gene>
    <name evidence="1" type="ORF">NPX13_g3756</name>
</gene>
<dbReference type="VEuPathDB" id="FungiDB:F4678DRAFT_485014"/>
<dbReference type="AlphaFoldDB" id="A0A9W8NH57"/>
<reference evidence="1" key="1">
    <citation type="submission" date="2022-07" db="EMBL/GenBank/DDBJ databases">
        <title>Genome Sequence of Xylaria arbuscula.</title>
        <authorList>
            <person name="Buettner E."/>
        </authorList>
    </citation>
    <scope>NUCLEOTIDE SEQUENCE</scope>
    <source>
        <strain evidence="1">VT107</strain>
    </source>
</reference>
<proteinExistence type="predicted"/>
<evidence type="ECO:0000313" key="2">
    <source>
        <dbReference type="Proteomes" id="UP001148614"/>
    </source>
</evidence>
<sequence length="337" mass="38183">MANQPQFDLALWKVHETEEDCDVIFRTTNGRVFYCHLDPSHFLRSPQVTKQYFKCINLLRSSGEDQDDFCVDDAYKWFSDSFVTLINDLAPPTLTPPGDGHPTLSDYLFGPYFVCTLEATDDVLKPIRLATQDHGWSKPVILADHHYLSELRTWTRLYQSSEVELLYDEPGQVLIRPPTRVVVGRNSHSTGKTYFYKQFGLSFGPQHAKKELMTLRQILEAQIPPPTGARVCCLHGVVQVEDGIVGMLFDWIDKKAVLSAALASEKTIDIKRRWASQIKATVEWLHACGIVWGDAKDENAWVIDFGGSYTPGWVDKEKAGTLEGDMQGLEKIMKILD</sequence>
<comment type="caution">
    <text evidence="1">The sequence shown here is derived from an EMBL/GenBank/DDBJ whole genome shotgun (WGS) entry which is preliminary data.</text>
</comment>
<name>A0A9W8NH57_9PEZI</name>
<dbReference type="Proteomes" id="UP001148614">
    <property type="component" value="Unassembled WGS sequence"/>
</dbReference>
<evidence type="ECO:0000313" key="1">
    <source>
        <dbReference type="EMBL" id="KAJ3576261.1"/>
    </source>
</evidence>
<keyword evidence="2" id="KW-1185">Reference proteome</keyword>
<dbReference type="EMBL" id="JANPWZ010000486">
    <property type="protein sequence ID" value="KAJ3576261.1"/>
    <property type="molecule type" value="Genomic_DNA"/>
</dbReference>
<accession>A0A9W8NH57</accession>
<dbReference type="InterPro" id="IPR011009">
    <property type="entry name" value="Kinase-like_dom_sf"/>
</dbReference>